<sequence length="295" mass="33183">MKRITDKKIDAEVVLQKYPLVSEGFRQGLLDSLLKRYRRQSTIRKRLNKFLLVDAMFLNRKYIYFGSVLIVFLAVGLTYFTYQNKSGFLYGLLTDSKTSSRSTSGVIDLTVYRVEGVDKTSYNLVKKYDSGSLYLNNSKSQYLLESVKENDQYLFSVPQPDIIAVDGNGTSSTVNDFTTDSIYDAASARIADGNFLDAMVVYEDGVEKIVPQSKATNSDTNVSDSFPSTGDSDSKEIVIVCPYDTSSDEDRLNCEIKERDRIYSDCVDTDSHRILETDPPVCIYPDGRQVTANSK</sequence>
<evidence type="ECO:0000313" key="3">
    <source>
        <dbReference type="Proteomes" id="UP000748332"/>
    </source>
</evidence>
<evidence type="ECO:0000313" key="2">
    <source>
        <dbReference type="EMBL" id="MCA9374930.1"/>
    </source>
</evidence>
<evidence type="ECO:0000256" key="1">
    <source>
        <dbReference type="SAM" id="Phobius"/>
    </source>
</evidence>
<keyword evidence="1" id="KW-1133">Transmembrane helix</keyword>
<dbReference type="EMBL" id="JAGQLM010000048">
    <property type="protein sequence ID" value="MCA9374930.1"/>
    <property type="molecule type" value="Genomic_DNA"/>
</dbReference>
<keyword evidence="1" id="KW-0812">Transmembrane</keyword>
<gene>
    <name evidence="2" type="ORF">KC622_01220</name>
</gene>
<dbReference type="AlphaFoldDB" id="A0A955KWA7"/>
<accession>A0A955KWA7</accession>
<comment type="caution">
    <text evidence="2">The sequence shown here is derived from an EMBL/GenBank/DDBJ whole genome shotgun (WGS) entry which is preliminary data.</text>
</comment>
<organism evidence="2 3">
    <name type="scientific">Candidatus Dojkabacteria bacterium</name>
    <dbReference type="NCBI Taxonomy" id="2099670"/>
    <lineage>
        <taxon>Bacteria</taxon>
        <taxon>Candidatus Dojkabacteria</taxon>
    </lineage>
</organism>
<dbReference type="Proteomes" id="UP000748332">
    <property type="component" value="Unassembled WGS sequence"/>
</dbReference>
<keyword evidence="1" id="KW-0472">Membrane</keyword>
<feature type="transmembrane region" description="Helical" evidence="1">
    <location>
        <begin position="62"/>
        <end position="82"/>
    </location>
</feature>
<reference evidence="2" key="1">
    <citation type="submission" date="2020-04" db="EMBL/GenBank/DDBJ databases">
        <authorList>
            <person name="Zhang T."/>
        </authorList>
    </citation>
    <scope>NUCLEOTIDE SEQUENCE</scope>
    <source>
        <strain evidence="2">HKST-UBA16</strain>
    </source>
</reference>
<protein>
    <submittedName>
        <fullName evidence="2">Uncharacterized protein</fullName>
    </submittedName>
</protein>
<reference evidence="2" key="2">
    <citation type="journal article" date="2021" name="Microbiome">
        <title>Successional dynamics and alternative stable states in a saline activated sludge microbial community over 9 years.</title>
        <authorList>
            <person name="Wang Y."/>
            <person name="Ye J."/>
            <person name="Ju F."/>
            <person name="Liu L."/>
            <person name="Boyd J.A."/>
            <person name="Deng Y."/>
            <person name="Parks D.H."/>
            <person name="Jiang X."/>
            <person name="Yin X."/>
            <person name="Woodcroft B.J."/>
            <person name="Tyson G.W."/>
            <person name="Hugenholtz P."/>
            <person name="Polz M.F."/>
            <person name="Zhang T."/>
        </authorList>
    </citation>
    <scope>NUCLEOTIDE SEQUENCE</scope>
    <source>
        <strain evidence="2">HKST-UBA16</strain>
    </source>
</reference>
<proteinExistence type="predicted"/>
<name>A0A955KWA7_9BACT</name>